<name>A0ABY3X699_9GAMM</name>
<gene>
    <name evidence="1" type="ORF">MOV92_16535</name>
</gene>
<accession>A0ABY3X699</accession>
<proteinExistence type="predicted"/>
<reference evidence="1 2" key="1">
    <citation type="submission" date="2022-03" db="EMBL/GenBank/DDBJ databases">
        <title>Complete genome sequence of Lysobacter capsici VKM B-2533 and Lysobacter gummosus 10.1.1, promising sources of lytic agents.</title>
        <authorList>
            <person name="Tarlachkov S.V."/>
            <person name="Kudryakova I.V."/>
            <person name="Afoshin A.S."/>
            <person name="Leontyevskaya E.A."/>
            <person name="Leontyevskaya N.V."/>
        </authorList>
    </citation>
    <scope>NUCLEOTIDE SEQUENCE [LARGE SCALE GENOMIC DNA]</scope>
    <source>
        <strain evidence="1 2">10.1.1</strain>
    </source>
</reference>
<dbReference type="RefSeq" id="WP_057943741.1">
    <property type="nucleotide sequence ID" value="NZ_CP011131.1"/>
</dbReference>
<protein>
    <submittedName>
        <fullName evidence="1">Uncharacterized protein</fullName>
    </submittedName>
</protein>
<keyword evidence="2" id="KW-1185">Reference proteome</keyword>
<sequence>MATLIKHQGLLFEDLFDPDIMGDGPVAGRCFHNGQPLRFAHIQYGRKRADVNFRVNNVDVSNLWAAKGTASYISRGGVPDHISDLQVVPPTGGSSSAFVSFRATGQVMWTTDAGAPGVGTWAPGTGSPGAAYDIKYQNLGVSSGGSLNGADNVWRQISSDQPCSLGIFASNGQSRSASASVNVQIRRRSDGAILLNFNLNFSASVVSDG</sequence>
<dbReference type="Proteomes" id="UP000829194">
    <property type="component" value="Chromosome"/>
</dbReference>
<organism evidence="1 2">
    <name type="scientific">Lysobacter gummosus</name>
    <dbReference type="NCBI Taxonomy" id="262324"/>
    <lineage>
        <taxon>Bacteria</taxon>
        <taxon>Pseudomonadati</taxon>
        <taxon>Pseudomonadota</taxon>
        <taxon>Gammaproteobacteria</taxon>
        <taxon>Lysobacterales</taxon>
        <taxon>Lysobacteraceae</taxon>
        <taxon>Lysobacter</taxon>
    </lineage>
</organism>
<evidence type="ECO:0000313" key="2">
    <source>
        <dbReference type="Proteomes" id="UP000829194"/>
    </source>
</evidence>
<evidence type="ECO:0000313" key="1">
    <source>
        <dbReference type="EMBL" id="UNP28097.1"/>
    </source>
</evidence>
<dbReference type="EMBL" id="CP093547">
    <property type="protein sequence ID" value="UNP28097.1"/>
    <property type="molecule type" value="Genomic_DNA"/>
</dbReference>